<dbReference type="InterPro" id="IPR016197">
    <property type="entry name" value="Chromo-like_dom_sf"/>
</dbReference>
<evidence type="ECO:0000256" key="4">
    <source>
        <dbReference type="ARBA" id="ARBA00023163"/>
    </source>
</evidence>
<sequence>MSNLDLRPKYEIGEKLLCFHGPLMYEAKCLDVKVNEDGVMYFVHYRGWNKNWDEWVTDKRMFKYNEEGLRKQKELERQIKSGKVKVLRKSDLKSQSLPPPEVLEDVERTLKPGEVKQEVDDPKTKNIKIDEETNRKTDARVPAEVKETEDIKPPIKCCEDSCASSIPPVTVTSRTRKSRVSSVLKSLENEDGLLSQPRLSMSLPPCLKSWLMDDCDLITRQARLYKLPASQPICNLLSDFLETSEAEMIRSESTCDDINNSTTSCTEPQNSQLSTNMPINPSVRREFVAGIQHFFNLTIGSHLLYKFERLQYAELLKRHTDKRMSDIYGSIHLLRLFVKLREMVSYVRVDIHSLPMLEALVAEFLQFLQQNESRYFRMEDYSVATAEYQRRAMC</sequence>
<dbReference type="SUPFAM" id="SSF54160">
    <property type="entry name" value="Chromo domain-like"/>
    <property type="match status" value="1"/>
</dbReference>
<dbReference type="Proteomes" id="UP000050795">
    <property type="component" value="Unassembled WGS sequence"/>
</dbReference>
<evidence type="ECO:0000259" key="6">
    <source>
        <dbReference type="SMART" id="SM00298"/>
    </source>
</evidence>
<accession>A0AA85JKL8</accession>
<dbReference type="PANTHER" id="PTHR10880">
    <property type="entry name" value="MORTALITY FACTOR 4-LIKE PROTEIN"/>
    <property type="match status" value="1"/>
</dbReference>
<feature type="domain" description="Chromo" evidence="6">
    <location>
        <begin position="9"/>
        <end position="77"/>
    </location>
</feature>
<dbReference type="GO" id="GO:0006355">
    <property type="term" value="P:regulation of DNA-templated transcription"/>
    <property type="evidence" value="ECO:0007669"/>
    <property type="project" value="InterPro"/>
</dbReference>
<evidence type="ECO:0000313" key="8">
    <source>
        <dbReference type="WBParaSite" id="TREG1_3080.1"/>
    </source>
</evidence>
<protein>
    <recommendedName>
        <fullName evidence="6">Chromo domain-containing protein</fullName>
    </recommendedName>
</protein>
<evidence type="ECO:0000256" key="2">
    <source>
        <dbReference type="ARBA" id="ARBA00022853"/>
    </source>
</evidence>
<dbReference type="PROSITE" id="PS51640">
    <property type="entry name" value="MRG"/>
    <property type="match status" value="1"/>
</dbReference>
<dbReference type="Pfam" id="PF11717">
    <property type="entry name" value="Tudor-knot"/>
    <property type="match status" value="1"/>
</dbReference>
<dbReference type="CDD" id="cd18983">
    <property type="entry name" value="CBD_MSL3_like"/>
    <property type="match status" value="1"/>
</dbReference>
<keyword evidence="3" id="KW-0805">Transcription regulation</keyword>
<dbReference type="InterPro" id="IPR038217">
    <property type="entry name" value="MRG_C_sf"/>
</dbReference>
<dbReference type="GO" id="GO:0035267">
    <property type="term" value="C:NuA4 histone acetyltransferase complex"/>
    <property type="evidence" value="ECO:0007669"/>
    <property type="project" value="TreeGrafter"/>
</dbReference>
<dbReference type="Pfam" id="PF05712">
    <property type="entry name" value="MRG"/>
    <property type="match status" value="1"/>
</dbReference>
<keyword evidence="5" id="KW-0539">Nucleus</keyword>
<dbReference type="GO" id="GO:0005634">
    <property type="term" value="C:nucleus"/>
    <property type="evidence" value="ECO:0007669"/>
    <property type="project" value="UniProtKB-SubCell"/>
</dbReference>
<dbReference type="AlphaFoldDB" id="A0AA85JKL8"/>
<keyword evidence="7" id="KW-1185">Reference proteome</keyword>
<dbReference type="PANTHER" id="PTHR10880:SF48">
    <property type="entry name" value="MORTALITY FACTOR 4 LIKE 2"/>
    <property type="match status" value="1"/>
</dbReference>
<dbReference type="InterPro" id="IPR026541">
    <property type="entry name" value="MRG_dom"/>
</dbReference>
<comment type="subcellular location">
    <subcellularLocation>
        <location evidence="1">Nucleus</location>
    </subcellularLocation>
</comment>
<keyword evidence="4" id="KW-0804">Transcription</keyword>
<dbReference type="SMART" id="SM00298">
    <property type="entry name" value="CHROMO"/>
    <property type="match status" value="1"/>
</dbReference>
<dbReference type="InterPro" id="IPR000953">
    <property type="entry name" value="Chromo/chromo_shadow_dom"/>
</dbReference>
<reference evidence="8" key="2">
    <citation type="submission" date="2023-11" db="UniProtKB">
        <authorList>
            <consortium name="WormBaseParasite"/>
        </authorList>
    </citation>
    <scope>IDENTIFICATION</scope>
</reference>
<evidence type="ECO:0000256" key="5">
    <source>
        <dbReference type="ARBA" id="ARBA00023242"/>
    </source>
</evidence>
<proteinExistence type="predicted"/>
<dbReference type="Gene3D" id="1.10.274.30">
    <property type="entry name" value="MRG domain"/>
    <property type="match status" value="1"/>
</dbReference>
<evidence type="ECO:0000313" key="7">
    <source>
        <dbReference type="Proteomes" id="UP000050795"/>
    </source>
</evidence>
<organism evidence="7 8">
    <name type="scientific">Trichobilharzia regenti</name>
    <name type="common">Nasal bird schistosome</name>
    <dbReference type="NCBI Taxonomy" id="157069"/>
    <lineage>
        <taxon>Eukaryota</taxon>
        <taxon>Metazoa</taxon>
        <taxon>Spiralia</taxon>
        <taxon>Lophotrochozoa</taxon>
        <taxon>Platyhelminthes</taxon>
        <taxon>Trematoda</taxon>
        <taxon>Digenea</taxon>
        <taxon>Strigeidida</taxon>
        <taxon>Schistosomatoidea</taxon>
        <taxon>Schistosomatidae</taxon>
        <taxon>Trichobilharzia</taxon>
    </lineage>
</organism>
<dbReference type="InterPro" id="IPR025995">
    <property type="entry name" value="Tudor-knot"/>
</dbReference>
<dbReference type="WBParaSite" id="TREG1_3080.1">
    <property type="protein sequence ID" value="TREG1_3080.1"/>
    <property type="gene ID" value="TREG1_3080"/>
</dbReference>
<dbReference type="Gene3D" id="2.30.30.140">
    <property type="match status" value="1"/>
</dbReference>
<keyword evidence="2" id="KW-0156">Chromatin regulator</keyword>
<name>A0AA85JKL8_TRIRE</name>
<evidence type="ECO:0000256" key="3">
    <source>
        <dbReference type="ARBA" id="ARBA00023015"/>
    </source>
</evidence>
<evidence type="ECO:0000256" key="1">
    <source>
        <dbReference type="ARBA" id="ARBA00004123"/>
    </source>
</evidence>
<dbReference type="GO" id="GO:0006325">
    <property type="term" value="P:chromatin organization"/>
    <property type="evidence" value="ECO:0007669"/>
    <property type="project" value="UniProtKB-KW"/>
</dbReference>
<reference evidence="7" key="1">
    <citation type="submission" date="2022-06" db="EMBL/GenBank/DDBJ databases">
        <authorList>
            <person name="Berger JAMES D."/>
            <person name="Berger JAMES D."/>
        </authorList>
    </citation>
    <scope>NUCLEOTIDE SEQUENCE [LARGE SCALE GENOMIC DNA]</scope>
</reference>
<dbReference type="InterPro" id="IPR008676">
    <property type="entry name" value="MRG"/>
</dbReference>